<evidence type="ECO:0000256" key="3">
    <source>
        <dbReference type="ARBA" id="ARBA00008097"/>
    </source>
</evidence>
<dbReference type="PROSITE" id="PS51160">
    <property type="entry name" value="ACYLPHOSPHATASE_3"/>
    <property type="match status" value="1"/>
</dbReference>
<dbReference type="Gene3D" id="3.30.420.40">
    <property type="match status" value="1"/>
</dbReference>
<dbReference type="InterPro" id="IPR041440">
    <property type="entry name" value="HypF_C"/>
</dbReference>
<dbReference type="PIRSF" id="PIRSF006256">
    <property type="entry name" value="CMPcnvr_hdrg_mat"/>
    <property type="match status" value="1"/>
</dbReference>
<dbReference type="InterPro" id="IPR017968">
    <property type="entry name" value="Acylphosphatase_CS"/>
</dbReference>
<dbReference type="InterPro" id="IPR036046">
    <property type="entry name" value="Acylphosphatase-like_dom_sf"/>
</dbReference>
<evidence type="ECO:0000256" key="4">
    <source>
        <dbReference type="ARBA" id="ARBA00022598"/>
    </source>
</evidence>
<protein>
    <recommendedName>
        <fullName evidence="10">Carbamoyltransferase</fullName>
        <ecNumber evidence="10">6.2.-.-</ecNumber>
    </recommendedName>
</protein>
<comment type="similarity">
    <text evidence="2">Belongs to the acylphosphatase family.</text>
</comment>
<dbReference type="InterPro" id="IPR006070">
    <property type="entry name" value="Sua5-like_dom"/>
</dbReference>
<dbReference type="PROSITE" id="PS51163">
    <property type="entry name" value="YRDC"/>
    <property type="match status" value="1"/>
</dbReference>
<keyword evidence="7" id="KW-0862">Zinc</keyword>
<proteinExistence type="inferred from homology"/>
<evidence type="ECO:0000259" key="13">
    <source>
        <dbReference type="PROSITE" id="PS51163"/>
    </source>
</evidence>
<dbReference type="PROSITE" id="PS00150">
    <property type="entry name" value="ACYLPHOSPHATASE_1"/>
    <property type="match status" value="1"/>
</dbReference>
<dbReference type="RefSeq" id="WP_186503928.1">
    <property type="nucleotide sequence ID" value="NZ_JACOGK010000029.1"/>
</dbReference>
<evidence type="ECO:0000256" key="10">
    <source>
        <dbReference type="PIRNR" id="PIRNR006256"/>
    </source>
</evidence>
<gene>
    <name evidence="14" type="primary">hypF</name>
    <name evidence="14" type="ORF">H8J70_09585</name>
</gene>
<comment type="catalytic activity">
    <reaction evidence="9">
        <text>C-terminal L-cysteinyl-[HypE protein] + carbamoyl phosphate + ATP + H2O = C-terminal S-carboxamide-L-cysteinyl-[HypE protein] + AMP + phosphate + diphosphate + H(+)</text>
        <dbReference type="Rhea" id="RHEA:55636"/>
        <dbReference type="Rhea" id="RHEA-COMP:14247"/>
        <dbReference type="Rhea" id="RHEA-COMP:14392"/>
        <dbReference type="ChEBI" id="CHEBI:15377"/>
        <dbReference type="ChEBI" id="CHEBI:15378"/>
        <dbReference type="ChEBI" id="CHEBI:30616"/>
        <dbReference type="ChEBI" id="CHEBI:33019"/>
        <dbReference type="ChEBI" id="CHEBI:43474"/>
        <dbReference type="ChEBI" id="CHEBI:58228"/>
        <dbReference type="ChEBI" id="CHEBI:76913"/>
        <dbReference type="ChEBI" id="CHEBI:139126"/>
        <dbReference type="ChEBI" id="CHEBI:456215"/>
    </reaction>
</comment>
<feature type="domain" description="YrdC-like" evidence="13">
    <location>
        <begin position="196"/>
        <end position="385"/>
    </location>
</feature>
<evidence type="ECO:0000256" key="6">
    <source>
        <dbReference type="ARBA" id="ARBA00022771"/>
    </source>
</evidence>
<dbReference type="PANTHER" id="PTHR42959:SF1">
    <property type="entry name" value="CARBAMOYLTRANSFERASE HYPF"/>
    <property type="match status" value="1"/>
</dbReference>
<dbReference type="InterPro" id="IPR051060">
    <property type="entry name" value="Carbamoyltrans_HypF-like"/>
</dbReference>
<evidence type="ECO:0000313" key="15">
    <source>
        <dbReference type="Proteomes" id="UP000606870"/>
    </source>
</evidence>
<evidence type="ECO:0000256" key="11">
    <source>
        <dbReference type="PROSITE-ProRule" id="PRU00520"/>
    </source>
</evidence>
<dbReference type="SUPFAM" id="SSF54975">
    <property type="entry name" value="Acylphosphatase/BLUF domain-like"/>
    <property type="match status" value="1"/>
</dbReference>
<name>A0ABR6VL82_9FIRM</name>
<comment type="similarity">
    <text evidence="3 10">Belongs to the carbamoyltransferase HypF family.</text>
</comment>
<comment type="caution">
    <text evidence="14">The sequence shown here is derived from an EMBL/GenBank/DDBJ whole genome shotgun (WGS) entry which is preliminary data.</text>
</comment>
<dbReference type="Pfam" id="PF22521">
    <property type="entry name" value="HypF_C_2"/>
    <property type="match status" value="1"/>
</dbReference>
<evidence type="ECO:0000256" key="1">
    <source>
        <dbReference type="ARBA" id="ARBA00004711"/>
    </source>
</evidence>
<dbReference type="InterPro" id="IPR011125">
    <property type="entry name" value="Znf_HypF"/>
</dbReference>
<dbReference type="InterPro" id="IPR017945">
    <property type="entry name" value="DHBP_synth_RibB-like_a/b_dom"/>
</dbReference>
<dbReference type="NCBIfam" id="TIGR00143">
    <property type="entry name" value="hypF"/>
    <property type="match status" value="1"/>
</dbReference>
<dbReference type="SUPFAM" id="SSF55821">
    <property type="entry name" value="YrdC/RibB"/>
    <property type="match status" value="1"/>
</dbReference>
<keyword evidence="4" id="KW-0436">Ligase</keyword>
<dbReference type="Gene3D" id="3.30.420.360">
    <property type="match status" value="1"/>
</dbReference>
<evidence type="ECO:0000256" key="5">
    <source>
        <dbReference type="ARBA" id="ARBA00022723"/>
    </source>
</evidence>
<evidence type="ECO:0000313" key="14">
    <source>
        <dbReference type="EMBL" id="MBC3537502.1"/>
    </source>
</evidence>
<evidence type="ECO:0000256" key="9">
    <source>
        <dbReference type="ARBA" id="ARBA00048220"/>
    </source>
</evidence>
<reference evidence="14 15" key="1">
    <citation type="submission" date="2020-08" db="EMBL/GenBank/DDBJ databases">
        <authorList>
            <person name="Liu C."/>
            <person name="Sun Q."/>
        </authorList>
    </citation>
    <scope>NUCLEOTIDE SEQUENCE [LARGE SCALE GENOMIC DNA]</scope>
    <source>
        <strain evidence="14 15">NSJ-59</strain>
    </source>
</reference>
<dbReference type="Gene3D" id="3.30.110.120">
    <property type="match status" value="1"/>
</dbReference>
<accession>A0ABR6VL82</accession>
<keyword evidence="5" id="KW-0479">Metal-binding</keyword>
<dbReference type="EMBL" id="JACOGK010000029">
    <property type="protein sequence ID" value="MBC3537502.1"/>
    <property type="molecule type" value="Genomic_DNA"/>
</dbReference>
<keyword evidence="15" id="KW-1185">Reference proteome</keyword>
<dbReference type="Proteomes" id="UP000606870">
    <property type="component" value="Unassembled WGS sequence"/>
</dbReference>
<dbReference type="EC" id="6.2.-.-" evidence="10"/>
<dbReference type="InterPro" id="IPR004421">
    <property type="entry name" value="Carbamoyltransferase_HypF"/>
</dbReference>
<dbReference type="InterPro" id="IPR001792">
    <property type="entry name" value="Acylphosphatase-like_dom"/>
</dbReference>
<dbReference type="Pfam" id="PF00708">
    <property type="entry name" value="Acylphosphatase"/>
    <property type="match status" value="1"/>
</dbReference>
<dbReference type="Pfam" id="PF07503">
    <property type="entry name" value="zf-HYPF"/>
    <property type="match status" value="2"/>
</dbReference>
<evidence type="ECO:0000256" key="8">
    <source>
        <dbReference type="ARBA" id="ARBA00047645"/>
    </source>
</evidence>
<dbReference type="Gene3D" id="3.90.870.50">
    <property type="match status" value="1"/>
</dbReference>
<keyword evidence="6" id="KW-0863">Zinc-finger</keyword>
<comment type="caution">
    <text evidence="11">Lacks conserved residue(s) required for the propagation of feature annotation.</text>
</comment>
<comment type="catalytic activity">
    <reaction evidence="8">
        <text>an acyl phosphate + H2O = a carboxylate + phosphate + H(+)</text>
        <dbReference type="Rhea" id="RHEA:14965"/>
        <dbReference type="ChEBI" id="CHEBI:15377"/>
        <dbReference type="ChEBI" id="CHEBI:15378"/>
        <dbReference type="ChEBI" id="CHEBI:29067"/>
        <dbReference type="ChEBI" id="CHEBI:43474"/>
        <dbReference type="ChEBI" id="CHEBI:59918"/>
        <dbReference type="EC" id="3.6.1.7"/>
    </reaction>
</comment>
<dbReference type="Pfam" id="PF01300">
    <property type="entry name" value="Sua5_yciO_yrdC"/>
    <property type="match status" value="1"/>
</dbReference>
<dbReference type="InterPro" id="IPR055128">
    <property type="entry name" value="HypF_C_2"/>
</dbReference>
<dbReference type="PANTHER" id="PTHR42959">
    <property type="entry name" value="CARBAMOYLTRANSFERASE"/>
    <property type="match status" value="1"/>
</dbReference>
<comment type="pathway">
    <text evidence="1">Protein modification; [NiFe] hydrogenase maturation.</text>
</comment>
<sequence>MTDTWVIRVYGIVQGVGFRPFVSRLARRFRLCGSVCNKGSYVEIQVQGDGSTCQAFCQALPKEAPPRSSILKIDVNREAQPPYEDFQIIESIKEAGETFVSPDIAICDACKQELFDPANRRYLHPFINCTACGPRLTILDGMPYDRERTSMGKFPMCPACYEEYTHAETRRYDAQPVCCNDCGPEVYLLGRPERRHEAIKETRRVIAAGGLAAIKGIGGFHFCCDAANEDAVGRLRALKHRPVKPFAVMARDLAVVRRECVTTEAEEAVLDGHQKPIILLEKRPEGRISPVVAPDNPFLGVMLPYTPLHLLLFSYPDGQDFPDALVMTSANPSGAPLCRTDEDILALTDMCDCILSHNRDIRLRADDSVMMFYEDEPYMIRRSRGYAPLPYLLEGMEGHVLGIGGELKNTFCLGKDSLFYLSPHIGDMADIRTQEALRESLVRLEELLETTPQLVACDLHPRYETTQLAGTLGLPLLSVQHHYAHFVACLAENNMPGPAIGLICDGTGYGTDGTIWGGEVLIGDYHGFQRFTSLVPYDQYGGDAAAREGWRIAAALIHACAPEAAGSIVETLGLCTAQEFATQRFMYEHRLNCVRSTSTGRLYDAVSAILGFCRASTFEGEAAMRLEFAARRWQKQKKTAGEDTLPHGSGPYIRTDALIREIVKKRLAHADPDYLAWFFHDRLAGLCVAACVAARAQSHIETVALSGGVFQNRLFLALCEKKLQHAGFSVLRHHLVPANDGGLALGQAVRAAVYLQEQE</sequence>
<evidence type="ECO:0000256" key="7">
    <source>
        <dbReference type="ARBA" id="ARBA00022833"/>
    </source>
</evidence>
<feature type="domain" description="Acylphosphatase-like" evidence="12">
    <location>
        <begin position="4"/>
        <end position="90"/>
    </location>
</feature>
<dbReference type="Pfam" id="PF17788">
    <property type="entry name" value="HypF_C"/>
    <property type="match status" value="1"/>
</dbReference>
<organism evidence="14 15">
    <name type="scientific">Megasphaera hominis</name>
    <dbReference type="NCBI Taxonomy" id="159836"/>
    <lineage>
        <taxon>Bacteria</taxon>
        <taxon>Bacillati</taxon>
        <taxon>Bacillota</taxon>
        <taxon>Negativicutes</taxon>
        <taxon>Veillonellales</taxon>
        <taxon>Veillonellaceae</taxon>
        <taxon>Megasphaera</taxon>
    </lineage>
</organism>
<evidence type="ECO:0000256" key="2">
    <source>
        <dbReference type="ARBA" id="ARBA00005614"/>
    </source>
</evidence>
<evidence type="ECO:0000259" key="12">
    <source>
        <dbReference type="PROSITE" id="PS51160"/>
    </source>
</evidence>